<evidence type="ECO:0000313" key="2">
    <source>
        <dbReference type="Proteomes" id="UP001487740"/>
    </source>
</evidence>
<protein>
    <submittedName>
        <fullName evidence="1">Uncharacterized protein</fullName>
    </submittedName>
</protein>
<dbReference type="Proteomes" id="UP001487740">
    <property type="component" value="Unassembled WGS sequence"/>
</dbReference>
<gene>
    <name evidence="1" type="ORF">O3P69_017328</name>
</gene>
<evidence type="ECO:0000313" key="1">
    <source>
        <dbReference type="EMBL" id="KAK8391724.1"/>
    </source>
</evidence>
<keyword evidence="2" id="KW-1185">Reference proteome</keyword>
<dbReference type="EMBL" id="JARAKH010000024">
    <property type="protein sequence ID" value="KAK8391724.1"/>
    <property type="molecule type" value="Genomic_DNA"/>
</dbReference>
<sequence length="120" mass="13089">MKIQDGFSEREGVLSLLAFSCWLPPQLVPDIRCKSEGVKFCYSGVLHAVVARATHVAWLAHHCMHAAVWTHDSAELLAVGGVELPSTRLAAAQPPAARRLPPAARPVTLVICYLVYYIVT</sequence>
<dbReference type="AlphaFoldDB" id="A0AAW0TVH7"/>
<name>A0AAW0TVH7_SCYPA</name>
<organism evidence="1 2">
    <name type="scientific">Scylla paramamosain</name>
    <name type="common">Mud crab</name>
    <dbReference type="NCBI Taxonomy" id="85552"/>
    <lineage>
        <taxon>Eukaryota</taxon>
        <taxon>Metazoa</taxon>
        <taxon>Ecdysozoa</taxon>
        <taxon>Arthropoda</taxon>
        <taxon>Crustacea</taxon>
        <taxon>Multicrustacea</taxon>
        <taxon>Malacostraca</taxon>
        <taxon>Eumalacostraca</taxon>
        <taxon>Eucarida</taxon>
        <taxon>Decapoda</taxon>
        <taxon>Pleocyemata</taxon>
        <taxon>Brachyura</taxon>
        <taxon>Eubrachyura</taxon>
        <taxon>Portunoidea</taxon>
        <taxon>Portunidae</taxon>
        <taxon>Portuninae</taxon>
        <taxon>Scylla</taxon>
    </lineage>
</organism>
<comment type="caution">
    <text evidence="1">The sequence shown here is derived from an EMBL/GenBank/DDBJ whole genome shotgun (WGS) entry which is preliminary data.</text>
</comment>
<reference evidence="1 2" key="1">
    <citation type="submission" date="2023-03" db="EMBL/GenBank/DDBJ databases">
        <title>High-quality genome of Scylla paramamosain provides insights in environmental adaptation.</title>
        <authorList>
            <person name="Zhang L."/>
        </authorList>
    </citation>
    <scope>NUCLEOTIDE SEQUENCE [LARGE SCALE GENOMIC DNA]</scope>
    <source>
        <strain evidence="1">LZ_2023a</strain>
        <tissue evidence="1">Muscle</tissue>
    </source>
</reference>
<accession>A0AAW0TVH7</accession>
<proteinExistence type="predicted"/>